<dbReference type="InterPro" id="IPR000941">
    <property type="entry name" value="Enolase"/>
</dbReference>
<dbReference type="GO" id="GO:0004634">
    <property type="term" value="F:phosphopyruvate hydratase activity"/>
    <property type="evidence" value="ECO:0007669"/>
    <property type="project" value="UniProtKB-EC"/>
</dbReference>
<dbReference type="InterPro" id="IPR020810">
    <property type="entry name" value="Enolase_C"/>
</dbReference>
<dbReference type="PANTHER" id="PTHR11902:SF30">
    <property type="entry name" value="ENOLASE 4"/>
    <property type="match status" value="1"/>
</dbReference>
<keyword evidence="4" id="KW-0324">Glycolysis</keyword>
<protein>
    <recommendedName>
        <fullName evidence="3">phosphopyruvate hydratase</fullName>
        <ecNumber evidence="3">4.2.1.11</ecNumber>
    </recommendedName>
</protein>
<accession>A0A7S0HIY5</accession>
<feature type="domain" description="Enolase C-terminal TIM barrel" evidence="7">
    <location>
        <begin position="235"/>
        <end position="533"/>
    </location>
</feature>
<dbReference type="AlphaFoldDB" id="A0A7S0HIY5"/>
<dbReference type="SUPFAM" id="SSF51604">
    <property type="entry name" value="Enolase C-terminal domain-like"/>
    <property type="match status" value="1"/>
</dbReference>
<dbReference type="Pfam" id="PF00113">
    <property type="entry name" value="Enolase_C"/>
    <property type="match status" value="1"/>
</dbReference>
<comment type="similarity">
    <text evidence="2">Belongs to the enolase family.</text>
</comment>
<dbReference type="GO" id="GO:0000287">
    <property type="term" value="F:magnesium ion binding"/>
    <property type="evidence" value="ECO:0007669"/>
    <property type="project" value="InterPro"/>
</dbReference>
<evidence type="ECO:0000313" key="8">
    <source>
        <dbReference type="EMBL" id="CAD8484910.1"/>
    </source>
</evidence>
<feature type="region of interest" description="Disordered" evidence="6">
    <location>
        <begin position="197"/>
        <end position="231"/>
    </location>
</feature>
<evidence type="ECO:0000256" key="5">
    <source>
        <dbReference type="ARBA" id="ARBA00023239"/>
    </source>
</evidence>
<name>A0A7S0HIY5_9CRYP</name>
<evidence type="ECO:0000256" key="3">
    <source>
        <dbReference type="ARBA" id="ARBA00012058"/>
    </source>
</evidence>
<dbReference type="EMBL" id="HBEO01016006">
    <property type="protein sequence ID" value="CAD8484910.1"/>
    <property type="molecule type" value="Transcribed_RNA"/>
</dbReference>
<gene>
    <name evidence="8" type="ORF">HPHI1048_LOCUS10912</name>
</gene>
<proteinExistence type="inferred from homology"/>
<sequence length="568" mass="63334">MPPPNPFWVQRYLKEHAIDSLLATAVNQAVAARSKDPAASLACFFSKLSKRNGEIVSLKASRVMNQQLEQAIKLTIEVFYNNETRKIATVVGEMTFLRSKEEAPNQEEDEQESPEEACRKIVDRINGEISQALSGCNICSTRECDVRISQLDRSPKSFLSFSIAKSSSYLIDKQLFEIVANSVKKLQREGARALGGGFLLDGKEEEEQEENGKQGEGEGEEEQVDTAGDKEPEITVRLPVPIFPAIAGRSSFKESKLLFNSFWLIGKHDRPMRETVSKMIALYKSLGNTILSKTVQDGEVGSFKPDEAGFYRTSLSSLEEVMQLLQESSVPAGVELGEDVGVVVNLGANNYFVSNTGENGTYTYKPGEEEPVEADKWASWIEQMLNKYPFVDCIEDACASTDYETWRKVREMAENLSPRQVMLLGEELFQDDPDLFRSGVAEGWAMGAVLSPEKLGTLTDLIDYGTIFTLLKPRAQRLVLTSRKGAHAGEIDADVAVGMGCWGLRCCEPSHRSVDELNRLIEIDEHLRDEHRANTSDVALISWEKFREEEERLVAEYAERAEASARGP</sequence>
<evidence type="ECO:0000256" key="6">
    <source>
        <dbReference type="SAM" id="MobiDB-lite"/>
    </source>
</evidence>
<dbReference type="GO" id="GO:0000015">
    <property type="term" value="C:phosphopyruvate hydratase complex"/>
    <property type="evidence" value="ECO:0007669"/>
    <property type="project" value="InterPro"/>
</dbReference>
<evidence type="ECO:0000259" key="7">
    <source>
        <dbReference type="SMART" id="SM01192"/>
    </source>
</evidence>
<keyword evidence="5" id="KW-0456">Lyase</keyword>
<organism evidence="8">
    <name type="scientific">Hanusia phi</name>
    <dbReference type="NCBI Taxonomy" id="3032"/>
    <lineage>
        <taxon>Eukaryota</taxon>
        <taxon>Cryptophyceae</taxon>
        <taxon>Pyrenomonadales</taxon>
        <taxon>Geminigeraceae</taxon>
        <taxon>Hanusia</taxon>
    </lineage>
</organism>
<evidence type="ECO:0000256" key="4">
    <source>
        <dbReference type="ARBA" id="ARBA00023152"/>
    </source>
</evidence>
<reference evidence="8" key="1">
    <citation type="submission" date="2021-01" db="EMBL/GenBank/DDBJ databases">
        <authorList>
            <person name="Corre E."/>
            <person name="Pelletier E."/>
            <person name="Niang G."/>
            <person name="Scheremetjew M."/>
            <person name="Finn R."/>
            <person name="Kale V."/>
            <person name="Holt S."/>
            <person name="Cochrane G."/>
            <person name="Meng A."/>
            <person name="Brown T."/>
            <person name="Cohen L."/>
        </authorList>
    </citation>
    <scope>NUCLEOTIDE SEQUENCE</scope>
    <source>
        <strain evidence="8">CCMP325</strain>
    </source>
</reference>
<comment type="pathway">
    <text evidence="1">Carbohydrate degradation; glycolysis; pyruvate from D-glyceraldehyde 3-phosphate: step 4/5.</text>
</comment>
<dbReference type="GO" id="GO:0006096">
    <property type="term" value="P:glycolytic process"/>
    <property type="evidence" value="ECO:0007669"/>
    <property type="project" value="UniProtKB-UniPathway"/>
</dbReference>
<dbReference type="InterPro" id="IPR036849">
    <property type="entry name" value="Enolase-like_C_sf"/>
</dbReference>
<evidence type="ECO:0000256" key="1">
    <source>
        <dbReference type="ARBA" id="ARBA00005031"/>
    </source>
</evidence>
<dbReference type="EC" id="4.2.1.11" evidence="3"/>
<dbReference type="PANTHER" id="PTHR11902">
    <property type="entry name" value="ENOLASE"/>
    <property type="match status" value="1"/>
</dbReference>
<dbReference type="SMART" id="SM01192">
    <property type="entry name" value="Enolase_C"/>
    <property type="match status" value="1"/>
</dbReference>
<evidence type="ECO:0000256" key="2">
    <source>
        <dbReference type="ARBA" id="ARBA00009604"/>
    </source>
</evidence>
<dbReference type="UniPathway" id="UPA00109">
    <property type="reaction ID" value="UER00187"/>
</dbReference>
<dbReference type="Gene3D" id="3.20.20.120">
    <property type="entry name" value="Enolase-like C-terminal domain"/>
    <property type="match status" value="1"/>
</dbReference>